<organism evidence="3 4">
    <name type="scientific">Roseateles oligotrophus</name>
    <dbReference type="NCBI Taxonomy" id="1769250"/>
    <lineage>
        <taxon>Bacteria</taxon>
        <taxon>Pseudomonadati</taxon>
        <taxon>Pseudomonadota</taxon>
        <taxon>Betaproteobacteria</taxon>
        <taxon>Burkholderiales</taxon>
        <taxon>Sphaerotilaceae</taxon>
        <taxon>Roseateles</taxon>
    </lineage>
</organism>
<dbReference type="Proteomes" id="UP000562027">
    <property type="component" value="Unassembled WGS sequence"/>
</dbReference>
<name>A0A840LG84_9BURK</name>
<evidence type="ECO:0000259" key="2">
    <source>
        <dbReference type="PROSITE" id="PS50240"/>
    </source>
</evidence>
<dbReference type="Pfam" id="PF07589">
    <property type="entry name" value="PEP-CTERM"/>
    <property type="match status" value="1"/>
</dbReference>
<dbReference type="NCBIfam" id="TIGR02595">
    <property type="entry name" value="PEP_CTERM"/>
    <property type="match status" value="1"/>
</dbReference>
<dbReference type="GO" id="GO:0004252">
    <property type="term" value="F:serine-type endopeptidase activity"/>
    <property type="evidence" value="ECO:0007669"/>
    <property type="project" value="InterPro"/>
</dbReference>
<dbReference type="SUPFAM" id="SSF50494">
    <property type="entry name" value="Trypsin-like serine proteases"/>
    <property type="match status" value="1"/>
</dbReference>
<dbReference type="PANTHER" id="PTHR24260">
    <property type="match status" value="1"/>
</dbReference>
<dbReference type="InterPro" id="IPR051333">
    <property type="entry name" value="CLIP_Serine_Protease"/>
</dbReference>
<evidence type="ECO:0000256" key="1">
    <source>
        <dbReference type="SAM" id="SignalP"/>
    </source>
</evidence>
<dbReference type="Pfam" id="PF00089">
    <property type="entry name" value="Trypsin"/>
    <property type="match status" value="1"/>
</dbReference>
<feature type="signal peptide" evidence="1">
    <location>
        <begin position="1"/>
        <end position="22"/>
    </location>
</feature>
<dbReference type="InterPro" id="IPR043504">
    <property type="entry name" value="Peptidase_S1_PA_chymotrypsin"/>
</dbReference>
<evidence type="ECO:0000313" key="3">
    <source>
        <dbReference type="EMBL" id="MBB4845633.1"/>
    </source>
</evidence>
<dbReference type="InterPro" id="IPR013424">
    <property type="entry name" value="Ice-binding_C"/>
</dbReference>
<dbReference type="AlphaFoldDB" id="A0A840LG84"/>
<dbReference type="InterPro" id="IPR001254">
    <property type="entry name" value="Trypsin_dom"/>
</dbReference>
<dbReference type="InterPro" id="IPR001314">
    <property type="entry name" value="Peptidase_S1A"/>
</dbReference>
<dbReference type="InterPro" id="IPR018114">
    <property type="entry name" value="TRYPSIN_HIS"/>
</dbReference>
<accession>A0A840LG84</accession>
<dbReference type="RefSeq" id="WP_184303788.1">
    <property type="nucleotide sequence ID" value="NZ_JACHLP010000010.1"/>
</dbReference>
<dbReference type="PROSITE" id="PS00134">
    <property type="entry name" value="TRYPSIN_HIS"/>
    <property type="match status" value="1"/>
</dbReference>
<sequence length="366" mass="37644">MKSNFKLLGLVVAISLAGAAQAQSQLNPTTGNTSAPSNWRFAPGQVFDGVVGALDGVARLTFTTSAGTYGCSGSLLAGGQYVLTAGHCADAFSSMTVEFGAFGGAALQTRTVATSDVILHPLWRGFSNSADAGSDLALLKLSAPVTTIQGYKLSTTNDVGKQFLMAGYGTSGTATSSGGPNWNDGAYGHYGYNTVDVDSKTFNRVVNDYVAGWGYDANYYTGTTYMSDFDSGAAANNTLGRIAGATGNQWASGTGLGTKEALIAGGDSGGGDFVLVDGEYRLSAVHSWGWQGNAANGQGACDFLGLTGCDNRINNSSSYGDLSGSTAVFDQVAWINRVTAVPEPQTYALMALGLFAVGAVARRRKA</sequence>
<dbReference type="EMBL" id="JACHLP010000010">
    <property type="protein sequence ID" value="MBB4845633.1"/>
    <property type="molecule type" value="Genomic_DNA"/>
</dbReference>
<comment type="caution">
    <text evidence="3">The sequence shown here is derived from an EMBL/GenBank/DDBJ whole genome shotgun (WGS) entry which is preliminary data.</text>
</comment>
<keyword evidence="1" id="KW-0732">Signal</keyword>
<dbReference type="Gene3D" id="2.40.10.10">
    <property type="entry name" value="Trypsin-like serine proteases"/>
    <property type="match status" value="1"/>
</dbReference>
<proteinExistence type="predicted"/>
<evidence type="ECO:0000313" key="4">
    <source>
        <dbReference type="Proteomes" id="UP000562027"/>
    </source>
</evidence>
<dbReference type="GO" id="GO:0006508">
    <property type="term" value="P:proteolysis"/>
    <property type="evidence" value="ECO:0007669"/>
    <property type="project" value="InterPro"/>
</dbReference>
<dbReference type="PRINTS" id="PR00722">
    <property type="entry name" value="CHYMOTRYPSIN"/>
</dbReference>
<feature type="domain" description="Peptidase S1" evidence="2">
    <location>
        <begin position="46"/>
        <end position="340"/>
    </location>
</feature>
<keyword evidence="4" id="KW-1185">Reference proteome</keyword>
<dbReference type="InterPro" id="IPR009003">
    <property type="entry name" value="Peptidase_S1_PA"/>
</dbReference>
<dbReference type="SMART" id="SM00020">
    <property type="entry name" value="Tryp_SPc"/>
    <property type="match status" value="1"/>
</dbReference>
<dbReference type="PANTHER" id="PTHR24260:SF136">
    <property type="entry name" value="GH08193P-RELATED"/>
    <property type="match status" value="1"/>
</dbReference>
<dbReference type="PROSITE" id="PS50240">
    <property type="entry name" value="TRYPSIN_DOM"/>
    <property type="match status" value="1"/>
</dbReference>
<reference evidence="3 4" key="1">
    <citation type="submission" date="2020-08" db="EMBL/GenBank/DDBJ databases">
        <title>Functional genomics of gut bacteria from endangered species of beetles.</title>
        <authorList>
            <person name="Carlos-Shanley C."/>
        </authorList>
    </citation>
    <scope>NUCLEOTIDE SEQUENCE [LARGE SCALE GENOMIC DNA]</scope>
    <source>
        <strain evidence="3 4">S00239</strain>
    </source>
</reference>
<protein>
    <recommendedName>
        <fullName evidence="2">Peptidase S1 domain-containing protein</fullName>
    </recommendedName>
</protein>
<gene>
    <name evidence="3" type="ORF">HNP55_004185</name>
</gene>
<feature type="chain" id="PRO_5032277118" description="Peptidase S1 domain-containing protein" evidence="1">
    <location>
        <begin position="23"/>
        <end position="366"/>
    </location>
</feature>